<dbReference type="RefSeq" id="WP_371752849.1">
    <property type="nucleotide sequence ID" value="NZ_JAYJLD010000003.1"/>
</dbReference>
<evidence type="ECO:0000313" key="4">
    <source>
        <dbReference type="Proteomes" id="UP001310386"/>
    </source>
</evidence>
<evidence type="ECO:0000259" key="2">
    <source>
        <dbReference type="SMART" id="SM00278"/>
    </source>
</evidence>
<name>A0ABU5ZDZ4_9BACL</name>
<feature type="compositionally biased region" description="Polar residues" evidence="1">
    <location>
        <begin position="95"/>
        <end position="105"/>
    </location>
</feature>
<comment type="caution">
    <text evidence="3">The sequence shown here is derived from an EMBL/GenBank/DDBJ whole genome shotgun (WGS) entry which is preliminary data.</text>
</comment>
<organism evidence="3 4">
    <name type="scientific">Ferviditalea candida</name>
    <dbReference type="NCBI Taxonomy" id="3108399"/>
    <lineage>
        <taxon>Bacteria</taxon>
        <taxon>Bacillati</taxon>
        <taxon>Bacillota</taxon>
        <taxon>Bacilli</taxon>
        <taxon>Bacillales</taxon>
        <taxon>Paenibacillaceae</taxon>
        <taxon>Ferviditalea</taxon>
    </lineage>
</organism>
<evidence type="ECO:0000256" key="1">
    <source>
        <dbReference type="SAM" id="MobiDB-lite"/>
    </source>
</evidence>
<dbReference type="Pfam" id="PF12836">
    <property type="entry name" value="HHH_3"/>
    <property type="match status" value="1"/>
</dbReference>
<dbReference type="NCBIfam" id="TIGR00426">
    <property type="entry name" value="competence protein ComEA helix-hairpin-helix repeat region"/>
    <property type="match status" value="1"/>
</dbReference>
<feature type="region of interest" description="Disordered" evidence="1">
    <location>
        <begin position="59"/>
        <end position="131"/>
    </location>
</feature>
<dbReference type="SMART" id="SM00278">
    <property type="entry name" value="HhH1"/>
    <property type="match status" value="2"/>
</dbReference>
<feature type="compositionally biased region" description="Polar residues" evidence="1">
    <location>
        <begin position="114"/>
        <end position="124"/>
    </location>
</feature>
<keyword evidence="4" id="KW-1185">Reference proteome</keyword>
<dbReference type="InterPro" id="IPR003583">
    <property type="entry name" value="Hlx-hairpin-Hlx_DNA-bd_motif"/>
</dbReference>
<evidence type="ECO:0000313" key="3">
    <source>
        <dbReference type="EMBL" id="MEB3100735.1"/>
    </source>
</evidence>
<sequence length="213" mass="22983">MFLNGERSIRTKLLLFILLMVVAAVAVVYSVRERANVDGQWMAVNDDMNRLLQESAKPISGDDQANVSGQRAKGGHPSGSADISAKAQTKRPETEANQAETQTNGPAEAKRTEAQGNQAETQGNRAPLQPPGEQLININLASLQELDLLPGIGPSKAKAIVDYRSANGEFRSIDEIMKVKGIGPQIFGKLKSRITVGNQPDQVAVSRPKNSRE</sequence>
<gene>
    <name evidence="3" type="ORF">VF724_03575</name>
</gene>
<dbReference type="EMBL" id="JAYJLD010000003">
    <property type="protein sequence ID" value="MEB3100735.1"/>
    <property type="molecule type" value="Genomic_DNA"/>
</dbReference>
<feature type="domain" description="Helix-hairpin-helix DNA-binding motif class 1" evidence="2">
    <location>
        <begin position="144"/>
        <end position="163"/>
    </location>
</feature>
<dbReference type="InterPro" id="IPR010994">
    <property type="entry name" value="RuvA_2-like"/>
</dbReference>
<accession>A0ABU5ZDZ4</accession>
<dbReference type="PANTHER" id="PTHR21180:SF32">
    <property type="entry name" value="ENDONUCLEASE_EXONUCLEASE_PHOSPHATASE FAMILY DOMAIN-CONTAINING PROTEIN 1"/>
    <property type="match status" value="1"/>
</dbReference>
<protein>
    <submittedName>
        <fullName evidence="3">Helix-hairpin-helix domain-containing protein</fullName>
    </submittedName>
</protein>
<dbReference type="PANTHER" id="PTHR21180">
    <property type="entry name" value="ENDONUCLEASE/EXONUCLEASE/PHOSPHATASE FAMILY DOMAIN-CONTAINING PROTEIN 1"/>
    <property type="match status" value="1"/>
</dbReference>
<proteinExistence type="predicted"/>
<dbReference type="InterPro" id="IPR051675">
    <property type="entry name" value="Endo/Exo/Phosphatase_dom_1"/>
</dbReference>
<dbReference type="Gene3D" id="1.10.150.320">
    <property type="entry name" value="Photosystem II 12 kDa extrinsic protein"/>
    <property type="match status" value="1"/>
</dbReference>
<dbReference type="Proteomes" id="UP001310386">
    <property type="component" value="Unassembled WGS sequence"/>
</dbReference>
<reference evidence="3" key="1">
    <citation type="submission" date="2023-12" db="EMBL/GenBank/DDBJ databases">
        <title>Fervidustalea candida gen. nov., sp. nov., a novel member of the family Paenibacillaceae isolated from a geothermal area.</title>
        <authorList>
            <person name="Li W.-J."/>
            <person name="Jiao J.-Y."/>
            <person name="Chen Y."/>
        </authorList>
    </citation>
    <scope>NUCLEOTIDE SEQUENCE</scope>
    <source>
        <strain evidence="3">SYSU GA230002</strain>
    </source>
</reference>
<feature type="domain" description="Helix-hairpin-helix DNA-binding motif class 1" evidence="2">
    <location>
        <begin position="174"/>
        <end position="193"/>
    </location>
</feature>
<dbReference type="SUPFAM" id="SSF47781">
    <property type="entry name" value="RuvA domain 2-like"/>
    <property type="match status" value="1"/>
</dbReference>
<dbReference type="InterPro" id="IPR004509">
    <property type="entry name" value="Competence_ComEA_HhH"/>
</dbReference>